<dbReference type="NCBIfam" id="TIGR03423">
    <property type="entry name" value="pbp2_mrdA"/>
    <property type="match status" value="1"/>
</dbReference>
<dbReference type="InterPro" id="IPR005311">
    <property type="entry name" value="PBP_dimer"/>
</dbReference>
<evidence type="ECO:0000256" key="10">
    <source>
        <dbReference type="ARBA" id="ARBA00022984"/>
    </source>
</evidence>
<gene>
    <name evidence="16" type="ORF">ADN00_05675</name>
</gene>
<dbReference type="SUPFAM" id="SSF56519">
    <property type="entry name" value="Penicillin binding protein dimerisation domain"/>
    <property type="match status" value="1"/>
</dbReference>
<keyword evidence="10" id="KW-0573">Peptidoglycan synthesis</keyword>
<dbReference type="PANTHER" id="PTHR30627">
    <property type="entry name" value="PEPTIDOGLYCAN D,D-TRANSPEPTIDASE"/>
    <property type="match status" value="1"/>
</dbReference>
<protein>
    <recommendedName>
        <fullName evidence="18">Penicillin-binding protein</fullName>
    </recommendedName>
</protein>
<feature type="domain" description="Penicillin-binding protein dimerisation" evidence="15">
    <location>
        <begin position="45"/>
        <end position="238"/>
    </location>
</feature>
<keyword evidence="7" id="KW-0812">Transmembrane</keyword>
<keyword evidence="17" id="KW-1185">Reference proteome</keyword>
<organism evidence="16 17">
    <name type="scientific">Ornatilinea apprima</name>
    <dbReference type="NCBI Taxonomy" id="1134406"/>
    <lineage>
        <taxon>Bacteria</taxon>
        <taxon>Bacillati</taxon>
        <taxon>Chloroflexota</taxon>
        <taxon>Anaerolineae</taxon>
        <taxon>Anaerolineales</taxon>
        <taxon>Anaerolineaceae</taxon>
        <taxon>Ornatilinea</taxon>
    </lineage>
</organism>
<evidence type="ECO:0000256" key="8">
    <source>
        <dbReference type="ARBA" id="ARBA00022801"/>
    </source>
</evidence>
<evidence type="ECO:0000256" key="11">
    <source>
        <dbReference type="ARBA" id="ARBA00022989"/>
    </source>
</evidence>
<keyword evidence="5" id="KW-0997">Cell inner membrane</keyword>
<comment type="subcellular location">
    <subcellularLocation>
        <location evidence="2">Cell membrane</location>
    </subcellularLocation>
    <subcellularLocation>
        <location evidence="1">Membrane</location>
        <topology evidence="1">Single-pass membrane protein</topology>
    </subcellularLocation>
</comment>
<dbReference type="GO" id="GO:0005886">
    <property type="term" value="C:plasma membrane"/>
    <property type="evidence" value="ECO:0007669"/>
    <property type="project" value="UniProtKB-SubCell"/>
</dbReference>
<dbReference type="PANTHER" id="PTHR30627:SF2">
    <property type="entry name" value="PEPTIDOGLYCAN D,D-TRANSPEPTIDASE MRDA"/>
    <property type="match status" value="1"/>
</dbReference>
<dbReference type="InterPro" id="IPR017790">
    <property type="entry name" value="Penicillin-binding_protein_2"/>
</dbReference>
<dbReference type="InterPro" id="IPR050515">
    <property type="entry name" value="Beta-lactam/transpept"/>
</dbReference>
<evidence type="ECO:0000256" key="12">
    <source>
        <dbReference type="ARBA" id="ARBA00023136"/>
    </source>
</evidence>
<dbReference type="GO" id="GO:0071972">
    <property type="term" value="F:peptidoglycan L,D-transpeptidase activity"/>
    <property type="evidence" value="ECO:0007669"/>
    <property type="project" value="TreeGrafter"/>
</dbReference>
<keyword evidence="6" id="KW-0645">Protease</keyword>
<dbReference type="EMBL" id="LGCL01000016">
    <property type="protein sequence ID" value="KPL78731.1"/>
    <property type="molecule type" value="Genomic_DNA"/>
</dbReference>
<evidence type="ECO:0000256" key="6">
    <source>
        <dbReference type="ARBA" id="ARBA00022670"/>
    </source>
</evidence>
<dbReference type="GO" id="GO:0008658">
    <property type="term" value="F:penicillin binding"/>
    <property type="evidence" value="ECO:0007669"/>
    <property type="project" value="InterPro"/>
</dbReference>
<sequence length="671" mass="73656">MRVVYILIAVVFAIFVFRLFDLMITNGESFLDRAEENRTRNISVPTSRGLIYDRNGFVLARNVASYNVIITPALLPTSDGGLQNIYRELSEVIDVPISMGTLDETTAKNFSPCVTPLGIQQIVEIGDTNSPYSPIQIKCNIDETTARVIVGKSADWPGVDVEVVSIRDYPTGELTSEVIGFLGPIPAVEQEYYESLGFVANRDKVGYAGVEWSLQEILGGTNGQRVVEVDVAGKILRDLETPIDPIPGSSVKLTIDTRLQAAAKATLEGEMRFWNTYLNTTRSSNGAVVALNPKTGEVLALVSYPTFENNRMARVIPSYYYEQLTKDAHRPLFNHAVSAEHPPGSVFKMASAIGILNEGIISPTDTVDCPGKISVVQKFLANETGTTRDFVCWNREGHNDLDFLHGVAESCNVFFYKVTGGYQNEVPEGLGIWRLGEYARALGYGARSGIELPGESSGLIPDPNWKRVNVGENWSSGDTYIAGVGQGYVLATVIQVAMSFSTLANDGVLMQPTLVYEVVDEQGNVIQPFEPRVKWDITKDPLIQVYDQNNFPTGEYRTVEPWVIEMAKEGMRMVVTEGTAKDPLVGNTKMPSAGKTGTAEYCDNLAQEQNRCTFGNWPTHAWYAAYAPYHDPEILVVAFVYNGGEGAAVAGPVVRKILDAYHGIYYPDATP</sequence>
<comment type="caution">
    <text evidence="16">The sequence shown here is derived from an EMBL/GenBank/DDBJ whole genome shotgun (WGS) entry which is preliminary data.</text>
</comment>
<evidence type="ECO:0000313" key="16">
    <source>
        <dbReference type="EMBL" id="KPL78731.1"/>
    </source>
</evidence>
<dbReference type="InterPro" id="IPR012338">
    <property type="entry name" value="Beta-lactam/transpept-like"/>
</dbReference>
<dbReference type="GO" id="GO:0009002">
    <property type="term" value="F:serine-type D-Ala-D-Ala carboxypeptidase activity"/>
    <property type="evidence" value="ECO:0007669"/>
    <property type="project" value="InterPro"/>
</dbReference>
<evidence type="ECO:0000256" key="7">
    <source>
        <dbReference type="ARBA" id="ARBA00022692"/>
    </source>
</evidence>
<dbReference type="PATRIC" id="fig|1134406.4.peg.1612"/>
<evidence type="ECO:0000256" key="9">
    <source>
        <dbReference type="ARBA" id="ARBA00022960"/>
    </source>
</evidence>
<accession>A0A0P6Y078</accession>
<dbReference type="AlphaFoldDB" id="A0A0P6Y078"/>
<keyword evidence="13" id="KW-0961">Cell wall biogenesis/degradation</keyword>
<evidence type="ECO:0000313" key="17">
    <source>
        <dbReference type="Proteomes" id="UP000050417"/>
    </source>
</evidence>
<feature type="domain" description="Penicillin-binding protein transpeptidase" evidence="14">
    <location>
        <begin position="286"/>
        <end position="659"/>
    </location>
</feature>
<dbReference type="GO" id="GO:0006508">
    <property type="term" value="P:proteolysis"/>
    <property type="evidence" value="ECO:0007669"/>
    <property type="project" value="UniProtKB-KW"/>
</dbReference>
<comment type="similarity">
    <text evidence="3">Belongs to the transpeptidase family.</text>
</comment>
<dbReference type="GO" id="GO:0008360">
    <property type="term" value="P:regulation of cell shape"/>
    <property type="evidence" value="ECO:0007669"/>
    <property type="project" value="UniProtKB-KW"/>
</dbReference>
<dbReference type="Gene3D" id="3.90.1310.10">
    <property type="entry name" value="Penicillin-binding protein 2a (Domain 2)"/>
    <property type="match status" value="1"/>
</dbReference>
<keyword evidence="9" id="KW-0133">Cell shape</keyword>
<evidence type="ECO:0000256" key="5">
    <source>
        <dbReference type="ARBA" id="ARBA00022519"/>
    </source>
</evidence>
<reference evidence="16 17" key="1">
    <citation type="submission" date="2015-07" db="EMBL/GenBank/DDBJ databases">
        <title>Genome sequence of Ornatilinea apprima DSM 23815.</title>
        <authorList>
            <person name="Hemp J."/>
            <person name="Ward L.M."/>
            <person name="Pace L.A."/>
            <person name="Fischer W.W."/>
        </authorList>
    </citation>
    <scope>NUCLEOTIDE SEQUENCE [LARGE SCALE GENOMIC DNA]</scope>
    <source>
        <strain evidence="16 17">P3M-1</strain>
    </source>
</reference>
<dbReference type="GO" id="GO:0009252">
    <property type="term" value="P:peptidoglycan biosynthetic process"/>
    <property type="evidence" value="ECO:0007669"/>
    <property type="project" value="UniProtKB-KW"/>
</dbReference>
<dbReference type="Pfam" id="PF03717">
    <property type="entry name" value="PBP_dimer"/>
    <property type="match status" value="1"/>
</dbReference>
<dbReference type="InterPro" id="IPR001460">
    <property type="entry name" value="PCN-bd_Tpept"/>
</dbReference>
<evidence type="ECO:0000256" key="13">
    <source>
        <dbReference type="ARBA" id="ARBA00023316"/>
    </source>
</evidence>
<name>A0A0P6Y078_9CHLR</name>
<proteinExistence type="inferred from homology"/>
<evidence type="ECO:0000256" key="3">
    <source>
        <dbReference type="ARBA" id="ARBA00007171"/>
    </source>
</evidence>
<keyword evidence="11" id="KW-1133">Transmembrane helix</keyword>
<dbReference type="Pfam" id="PF00905">
    <property type="entry name" value="Transpeptidase"/>
    <property type="match status" value="1"/>
</dbReference>
<evidence type="ECO:0000256" key="1">
    <source>
        <dbReference type="ARBA" id="ARBA00004167"/>
    </source>
</evidence>
<evidence type="ECO:0000259" key="14">
    <source>
        <dbReference type="Pfam" id="PF00905"/>
    </source>
</evidence>
<dbReference type="InterPro" id="IPR036138">
    <property type="entry name" value="PBP_dimer_sf"/>
</dbReference>
<dbReference type="Gene3D" id="3.40.710.10">
    <property type="entry name" value="DD-peptidase/beta-lactamase superfamily"/>
    <property type="match status" value="1"/>
</dbReference>
<dbReference type="Proteomes" id="UP000050417">
    <property type="component" value="Unassembled WGS sequence"/>
</dbReference>
<keyword evidence="12" id="KW-0472">Membrane</keyword>
<evidence type="ECO:0008006" key="18">
    <source>
        <dbReference type="Google" id="ProtNLM"/>
    </source>
</evidence>
<keyword evidence="8" id="KW-0378">Hydrolase</keyword>
<dbReference type="STRING" id="1134406.ADN00_05675"/>
<dbReference type="OrthoDB" id="9770103at2"/>
<dbReference type="SUPFAM" id="SSF56601">
    <property type="entry name" value="beta-lactamase/transpeptidase-like"/>
    <property type="match status" value="1"/>
</dbReference>
<dbReference type="GO" id="GO:0071555">
    <property type="term" value="P:cell wall organization"/>
    <property type="evidence" value="ECO:0007669"/>
    <property type="project" value="UniProtKB-KW"/>
</dbReference>
<evidence type="ECO:0000259" key="15">
    <source>
        <dbReference type="Pfam" id="PF03717"/>
    </source>
</evidence>
<dbReference type="RefSeq" id="WP_160317468.1">
    <property type="nucleotide sequence ID" value="NZ_LGCL01000016.1"/>
</dbReference>
<evidence type="ECO:0000256" key="2">
    <source>
        <dbReference type="ARBA" id="ARBA00004236"/>
    </source>
</evidence>
<evidence type="ECO:0000256" key="4">
    <source>
        <dbReference type="ARBA" id="ARBA00022475"/>
    </source>
</evidence>
<keyword evidence="4" id="KW-1003">Cell membrane</keyword>